<evidence type="ECO:0000313" key="3">
    <source>
        <dbReference type="Proteomes" id="UP000294919"/>
    </source>
</evidence>
<dbReference type="PROSITE" id="PS51831">
    <property type="entry name" value="HD"/>
    <property type="match status" value="1"/>
</dbReference>
<dbReference type="Gene3D" id="1.10.3210.10">
    <property type="entry name" value="Hypothetical protein af1432"/>
    <property type="match status" value="1"/>
</dbReference>
<dbReference type="InterPro" id="IPR003607">
    <property type="entry name" value="HD/PDEase_dom"/>
</dbReference>
<dbReference type="NCBIfam" id="TIGR00277">
    <property type="entry name" value="HDIG"/>
    <property type="match status" value="1"/>
</dbReference>
<reference evidence="2 3" key="1">
    <citation type="submission" date="2019-03" db="EMBL/GenBank/DDBJ databases">
        <title>Genomic Encyclopedia of Type Strains, Phase IV (KMG-IV): sequencing the most valuable type-strain genomes for metagenomic binning, comparative biology and taxonomic classification.</title>
        <authorList>
            <person name="Goeker M."/>
        </authorList>
    </citation>
    <scope>NUCLEOTIDE SEQUENCE [LARGE SCALE GENOMIC DNA]</scope>
    <source>
        <strain evidence="2 3">DSM 102940</strain>
    </source>
</reference>
<accession>A0A4R2L5F9</accession>
<sequence>MERINKILIHLKYIDYLNRNFESEKTRVFCHHDLRHAIDVSRVAYILALEENLNIKKDLIYAAGLLHDIGRWQEYLTGMDHALISAQFAPEILKSCGFTPSEENIICCAIRNHRKERAQNMSLDRILYRSDKLSRPCNECLAIHQCKRFSPREKPKLHY</sequence>
<dbReference type="InterPro" id="IPR006674">
    <property type="entry name" value="HD_domain"/>
</dbReference>
<dbReference type="EMBL" id="SLWV01000013">
    <property type="protein sequence ID" value="TCO74395.1"/>
    <property type="molecule type" value="Genomic_DNA"/>
</dbReference>
<name>A0A4R2L5F9_9FIRM</name>
<dbReference type="SUPFAM" id="SSF109604">
    <property type="entry name" value="HD-domain/PDEase-like"/>
    <property type="match status" value="1"/>
</dbReference>
<evidence type="ECO:0000259" key="1">
    <source>
        <dbReference type="PROSITE" id="PS51831"/>
    </source>
</evidence>
<feature type="domain" description="HD" evidence="1">
    <location>
        <begin position="33"/>
        <end position="136"/>
    </location>
</feature>
<dbReference type="RefSeq" id="WP_132245496.1">
    <property type="nucleotide sequence ID" value="NZ_SLWV01000013.1"/>
</dbReference>
<organism evidence="2 3">
    <name type="scientific">Marinisporobacter balticus</name>
    <dbReference type="NCBI Taxonomy" id="2018667"/>
    <lineage>
        <taxon>Bacteria</taxon>
        <taxon>Bacillati</taxon>
        <taxon>Bacillota</taxon>
        <taxon>Clostridia</taxon>
        <taxon>Peptostreptococcales</taxon>
        <taxon>Thermotaleaceae</taxon>
        <taxon>Marinisporobacter</taxon>
    </lineage>
</organism>
<evidence type="ECO:0000313" key="2">
    <source>
        <dbReference type="EMBL" id="TCO74395.1"/>
    </source>
</evidence>
<dbReference type="InterPro" id="IPR006675">
    <property type="entry name" value="HDIG_dom"/>
</dbReference>
<comment type="caution">
    <text evidence="2">The sequence shown here is derived from an EMBL/GenBank/DDBJ whole genome shotgun (WGS) entry which is preliminary data.</text>
</comment>
<gene>
    <name evidence="2" type="ORF">EV214_11340</name>
</gene>
<dbReference type="SMART" id="SM00471">
    <property type="entry name" value="HDc"/>
    <property type="match status" value="1"/>
</dbReference>
<dbReference type="Pfam" id="PF01966">
    <property type="entry name" value="HD"/>
    <property type="match status" value="1"/>
</dbReference>
<proteinExistence type="predicted"/>
<dbReference type="Proteomes" id="UP000294919">
    <property type="component" value="Unassembled WGS sequence"/>
</dbReference>
<protein>
    <recommendedName>
        <fullName evidence="1">HD domain-containing protein</fullName>
    </recommendedName>
</protein>
<keyword evidence="3" id="KW-1185">Reference proteome</keyword>
<dbReference type="OrthoDB" id="1669667at2"/>
<dbReference type="AlphaFoldDB" id="A0A4R2L5F9"/>